<dbReference type="InterPro" id="IPR036047">
    <property type="entry name" value="F-box-like_dom_sf"/>
</dbReference>
<dbReference type="InterPro" id="IPR055357">
    <property type="entry name" value="LRR_At1g61320_AtMIF1"/>
</dbReference>
<comment type="caution">
    <text evidence="2">The sequence shown here is derived from an EMBL/GenBank/DDBJ whole genome shotgun (WGS) entry which is preliminary data.</text>
</comment>
<dbReference type="InterPro" id="IPR032675">
    <property type="entry name" value="LRR_dom_sf"/>
</dbReference>
<dbReference type="PANTHER" id="PTHR34145:SF28">
    <property type="entry name" value="F-BOX DOMAIN-CONTAINING PROTEIN"/>
    <property type="match status" value="1"/>
</dbReference>
<reference evidence="2" key="1">
    <citation type="submission" date="2022-02" db="EMBL/GenBank/DDBJ databases">
        <authorList>
            <person name="Henning P.M."/>
            <person name="McCubbin A.G."/>
            <person name="Shore J.S."/>
        </authorList>
    </citation>
    <scope>NUCLEOTIDE SEQUENCE</scope>
    <source>
        <strain evidence="2">F60SS</strain>
        <tissue evidence="2">Leaves</tissue>
    </source>
</reference>
<keyword evidence="3" id="KW-1185">Reference proteome</keyword>
<dbReference type="InterPro" id="IPR006566">
    <property type="entry name" value="FBD"/>
</dbReference>
<dbReference type="Pfam" id="PF00646">
    <property type="entry name" value="F-box"/>
    <property type="match status" value="1"/>
</dbReference>
<dbReference type="Gene3D" id="3.80.10.10">
    <property type="entry name" value="Ribonuclease Inhibitor"/>
    <property type="match status" value="1"/>
</dbReference>
<dbReference type="PROSITE" id="PS50181">
    <property type="entry name" value="FBOX"/>
    <property type="match status" value="1"/>
</dbReference>
<dbReference type="InterPro" id="IPR001810">
    <property type="entry name" value="F-box_dom"/>
</dbReference>
<dbReference type="SUPFAM" id="SSF81383">
    <property type="entry name" value="F-box domain"/>
    <property type="match status" value="1"/>
</dbReference>
<reference evidence="2" key="2">
    <citation type="journal article" date="2023" name="Plants (Basel)">
        <title>Annotation of the Turnera subulata (Passifloraceae) Draft Genome Reveals the S-Locus Evolved after the Divergence of Turneroideae from Passifloroideae in a Stepwise Manner.</title>
        <authorList>
            <person name="Henning P.M."/>
            <person name="Roalson E.H."/>
            <person name="Mir W."/>
            <person name="McCubbin A.G."/>
            <person name="Shore J.S."/>
        </authorList>
    </citation>
    <scope>NUCLEOTIDE SEQUENCE</scope>
    <source>
        <strain evidence="2">F60SS</strain>
    </source>
</reference>
<dbReference type="PANTHER" id="PTHR34145">
    <property type="entry name" value="OS02G0105600 PROTEIN"/>
    <property type="match status" value="1"/>
</dbReference>
<dbReference type="OrthoDB" id="1932213at2759"/>
<evidence type="ECO:0000313" key="3">
    <source>
        <dbReference type="Proteomes" id="UP001141552"/>
    </source>
</evidence>
<organism evidence="2 3">
    <name type="scientific">Turnera subulata</name>
    <dbReference type="NCBI Taxonomy" id="218843"/>
    <lineage>
        <taxon>Eukaryota</taxon>
        <taxon>Viridiplantae</taxon>
        <taxon>Streptophyta</taxon>
        <taxon>Embryophyta</taxon>
        <taxon>Tracheophyta</taxon>
        <taxon>Spermatophyta</taxon>
        <taxon>Magnoliopsida</taxon>
        <taxon>eudicotyledons</taxon>
        <taxon>Gunneridae</taxon>
        <taxon>Pentapetalae</taxon>
        <taxon>rosids</taxon>
        <taxon>fabids</taxon>
        <taxon>Malpighiales</taxon>
        <taxon>Passifloraceae</taxon>
        <taxon>Turnera</taxon>
    </lineage>
</organism>
<dbReference type="Pfam" id="PF08387">
    <property type="entry name" value="FBD"/>
    <property type="match status" value="1"/>
</dbReference>
<accession>A0A9Q0JQ54</accession>
<dbReference type="Pfam" id="PF23622">
    <property type="entry name" value="LRR_At1g61320_AtMIF1"/>
    <property type="match status" value="1"/>
</dbReference>
<name>A0A9Q0JQ54_9ROSI</name>
<dbReference type="SUPFAM" id="SSF52058">
    <property type="entry name" value="L domain-like"/>
    <property type="match status" value="1"/>
</dbReference>
<dbReference type="InterPro" id="IPR053772">
    <property type="entry name" value="At1g61320/At1g61330-like"/>
</dbReference>
<sequence length="614" mass="68668">MLPVQFSDDNQSNRSRAMACVNEVNGKLNLAPGTAARNWIGDRTSEEENQNWYLTAGVPLSAPPEKATVSFAGRRCLRSGCVKLSVCYQCGSDGIYQKPTPLLLLFLHKFRPGILKRLKPAAQSRCGIMAQDLISELPDDVLRLIVGKLTLLDSVRAGMLSHRWNPICFTRPDLVFDRSNMFLTPHSHESPDPCDCRQYQGKFVRAVDQVLRSYQGRNLRSFKINFCLGSNSTDDIDRWISFAIGMGAEELSLGFYCDKMDSSVHCDSIDPCGAVTEGKYVFQLLNFEGSKANLKSLHLLASVLGQYSPDQFRCLQTLTVACTNLAQYDLHGMFACLLTLKTLKFERCTLPEELSLSSLLQLEDFMIMFSEGVKEVAVSNMNLVRIQSFGDCAAFDLRSAPNLKQLRLAWGPEALSRIPHLRKCCPALQSLAICTPTYLVENMPPTTSIFSGVTELCLVHNDASLFGIVKINCILRAFPCLQELELWLLLSLRKIVSLQIGSGRLKDLDSVKSTPPLPERPDLEEGKAEPKEYVHEHLKRVVIAGFWGTSSEIECAIYLLTHTTVLERMDINPEISGVHPWTLLNVDVALNKEGREKICERLQPFCKKTVLTVH</sequence>
<proteinExistence type="predicted"/>
<dbReference type="Proteomes" id="UP001141552">
    <property type="component" value="Unassembled WGS sequence"/>
</dbReference>
<evidence type="ECO:0000259" key="1">
    <source>
        <dbReference type="PROSITE" id="PS50181"/>
    </source>
</evidence>
<protein>
    <recommendedName>
        <fullName evidence="1">F-box domain-containing protein</fullName>
    </recommendedName>
</protein>
<evidence type="ECO:0000313" key="2">
    <source>
        <dbReference type="EMBL" id="KAJ4849974.1"/>
    </source>
</evidence>
<dbReference type="EMBL" id="JAKUCV010000443">
    <property type="protein sequence ID" value="KAJ4849974.1"/>
    <property type="molecule type" value="Genomic_DNA"/>
</dbReference>
<dbReference type="AlphaFoldDB" id="A0A9Q0JQ54"/>
<feature type="domain" description="F-box" evidence="1">
    <location>
        <begin position="131"/>
        <end position="179"/>
    </location>
</feature>
<gene>
    <name evidence="2" type="ORF">Tsubulata_004868</name>
</gene>